<comment type="catalytic activity">
    <reaction evidence="12 13">
        <text>tRNA(Thr) + L-threonine + ATP = L-threonyl-tRNA(Thr) + AMP + diphosphate + H(+)</text>
        <dbReference type="Rhea" id="RHEA:24624"/>
        <dbReference type="Rhea" id="RHEA-COMP:9670"/>
        <dbReference type="Rhea" id="RHEA-COMP:9704"/>
        <dbReference type="ChEBI" id="CHEBI:15378"/>
        <dbReference type="ChEBI" id="CHEBI:30616"/>
        <dbReference type="ChEBI" id="CHEBI:33019"/>
        <dbReference type="ChEBI" id="CHEBI:57926"/>
        <dbReference type="ChEBI" id="CHEBI:78442"/>
        <dbReference type="ChEBI" id="CHEBI:78534"/>
        <dbReference type="ChEBI" id="CHEBI:456215"/>
        <dbReference type="EC" id="6.1.1.3"/>
    </reaction>
</comment>
<dbReference type="CDD" id="cd00860">
    <property type="entry name" value="ThrRS_anticodon"/>
    <property type="match status" value="1"/>
</dbReference>
<comment type="similarity">
    <text evidence="1 13">Belongs to the class-II aminoacyl-tRNA synthetase family.</text>
</comment>
<dbReference type="InterPro" id="IPR047246">
    <property type="entry name" value="ThrRS_anticodon"/>
</dbReference>
<dbReference type="Pfam" id="PF00587">
    <property type="entry name" value="tRNA-synt_2b"/>
    <property type="match status" value="1"/>
</dbReference>
<evidence type="ECO:0000256" key="6">
    <source>
        <dbReference type="ARBA" id="ARBA00022741"/>
    </source>
</evidence>
<evidence type="ECO:0000259" key="14">
    <source>
        <dbReference type="PROSITE" id="PS50862"/>
    </source>
</evidence>
<feature type="binding site" evidence="13">
    <location>
        <position position="511"/>
    </location>
    <ligand>
        <name>Zn(2+)</name>
        <dbReference type="ChEBI" id="CHEBI:29105"/>
        <note>catalytic</note>
    </ligand>
</feature>
<sequence length="642" mass="75013">MPVITLSDGRKLIYNSSVSLFEIANDISPNLVKNFCFGNVNDISLSRDTIISYDAYVEIIYNNNLTFLNIIRNTFICILGHAAKELWPNVKIGTGSVIENGFYCDIECDFVFTSSHMSLLESQMLNVCKRKYKVCTHKVTWEKAHKIFQERSEKYKLLVLKNDFDGNKSVSLCFHQNYVDFQFDIAVPDVSFCKYFKLLKFSGVYWDRNKENKILQRIYGTAWASSCDLKKYLEYIAQSEKRDHRKLSKRLDLYHLQEESPGMIFWHHNGMIIFRELKTLIREKLQRYCYQEVKTPSIMDIKIWEKSGHLDNYQDLMFMTSSEKNVYGIKPMNCPGHVQIFNNVLHSYRDLPVRISEFGSCHRNEPSGSLHGLMRIRHFTQDDAHIFCREDQVCDEISNCIKMIYDVYEVFGFKKILVKLSTRPENRIGSDAIWDRAEDNLKFSLKENNILFEYQKGEGAFYGPKIELSLLDCLGRVWQCATIQLDFYLPMNLGAFYIDENNAKVVPIIIHRAVLGSIERFIGILIEEYSGNFPTWISPVQVVIISVNRSHIKYAEKLFNSWFYLGIRVKLDVRSEKVSFKIRECIVKKIPYIVICGDKEVAKNKVTFRTRSGKNVELVDIQYFVSKLQKEIVNRSLHLLEE</sequence>
<organism evidence="16 17">
    <name type="scientific">Buchnera aphidicola subsp. Schlechtendalia chinensis</name>
    <dbReference type="NCBI Taxonomy" id="118110"/>
    <lineage>
        <taxon>Bacteria</taxon>
        <taxon>Pseudomonadati</taxon>
        <taxon>Pseudomonadota</taxon>
        <taxon>Gammaproteobacteria</taxon>
        <taxon>Enterobacterales</taxon>
        <taxon>Erwiniaceae</taxon>
        <taxon>Buchnera</taxon>
    </lineage>
</organism>
<evidence type="ECO:0000256" key="2">
    <source>
        <dbReference type="ARBA" id="ARBA00022490"/>
    </source>
</evidence>
<feature type="binding site" evidence="13">
    <location>
        <position position="385"/>
    </location>
    <ligand>
        <name>Zn(2+)</name>
        <dbReference type="ChEBI" id="CHEBI:29105"/>
        <note>catalytic</note>
    </ligand>
</feature>
<dbReference type="SUPFAM" id="SSF81271">
    <property type="entry name" value="TGS-like"/>
    <property type="match status" value="1"/>
</dbReference>
<gene>
    <name evidence="13 16" type="primary">thrS</name>
    <name evidence="16" type="ORF">XW81_00600</name>
</gene>
<dbReference type="Gene3D" id="3.10.20.30">
    <property type="match status" value="1"/>
</dbReference>
<protein>
    <recommendedName>
        <fullName evidence="13">Threonine--tRNA ligase</fullName>
        <ecNumber evidence="13">6.1.1.3</ecNumber>
    </recommendedName>
    <alternativeName>
        <fullName evidence="13">Threonyl-tRNA synthetase</fullName>
        <shortName evidence="13">ThrRS</shortName>
    </alternativeName>
</protein>
<evidence type="ECO:0000256" key="9">
    <source>
        <dbReference type="ARBA" id="ARBA00022884"/>
    </source>
</evidence>
<dbReference type="Gene3D" id="3.30.54.20">
    <property type="match status" value="1"/>
</dbReference>
<feature type="binding site" evidence="13">
    <location>
        <position position="334"/>
    </location>
    <ligand>
        <name>Zn(2+)</name>
        <dbReference type="ChEBI" id="CHEBI:29105"/>
        <note>catalytic</note>
    </ligand>
</feature>
<accession>A0A172WD87</accession>
<feature type="region of interest" description="Catalytic" evidence="13">
    <location>
        <begin position="243"/>
        <end position="534"/>
    </location>
</feature>
<dbReference type="Pfam" id="PF03129">
    <property type="entry name" value="HGTP_anticodon"/>
    <property type="match status" value="1"/>
</dbReference>
<keyword evidence="6 13" id="KW-0547">Nucleotide-binding</keyword>
<dbReference type="Gene3D" id="3.30.930.10">
    <property type="entry name" value="Bira Bifunctional Protein, Domain 2"/>
    <property type="match status" value="1"/>
</dbReference>
<keyword evidence="4 13" id="KW-0436">Ligase</keyword>
<name>A0A172WD87_BUCSC</name>
<dbReference type="EC" id="6.1.1.3" evidence="13"/>
<dbReference type="GO" id="GO:0006435">
    <property type="term" value="P:threonyl-tRNA aminoacylation"/>
    <property type="evidence" value="ECO:0007669"/>
    <property type="project" value="UniProtKB-UniRule"/>
</dbReference>
<keyword evidence="2 13" id="KW-0963">Cytoplasm</keyword>
<keyword evidence="5 13" id="KW-0479">Metal-binding</keyword>
<dbReference type="SUPFAM" id="SSF55186">
    <property type="entry name" value="ThrRS/AlaRS common domain"/>
    <property type="match status" value="1"/>
</dbReference>
<keyword evidence="17" id="KW-1185">Reference proteome</keyword>
<keyword evidence="11 13" id="KW-0030">Aminoacyl-tRNA synthetase</keyword>
<dbReference type="GO" id="GO:0005524">
    <property type="term" value="F:ATP binding"/>
    <property type="evidence" value="ECO:0007669"/>
    <property type="project" value="UniProtKB-UniRule"/>
</dbReference>
<dbReference type="AlphaFoldDB" id="A0A172WD87"/>
<evidence type="ECO:0000256" key="12">
    <source>
        <dbReference type="ARBA" id="ARBA00049515"/>
    </source>
</evidence>
<evidence type="ECO:0000313" key="17">
    <source>
        <dbReference type="Proteomes" id="UP000077654"/>
    </source>
</evidence>
<dbReference type="GO" id="GO:0005829">
    <property type="term" value="C:cytosol"/>
    <property type="evidence" value="ECO:0007669"/>
    <property type="project" value="TreeGrafter"/>
</dbReference>
<dbReference type="NCBIfam" id="TIGR00418">
    <property type="entry name" value="thrS"/>
    <property type="match status" value="1"/>
</dbReference>
<dbReference type="SUPFAM" id="SSF55681">
    <property type="entry name" value="Class II aaRS and biotin synthetases"/>
    <property type="match status" value="1"/>
</dbReference>
<evidence type="ECO:0000256" key="7">
    <source>
        <dbReference type="ARBA" id="ARBA00022833"/>
    </source>
</evidence>
<dbReference type="InterPro" id="IPR045864">
    <property type="entry name" value="aa-tRNA-synth_II/BPL/LPL"/>
</dbReference>
<keyword evidence="7 13" id="KW-0862">Zinc</keyword>
<evidence type="ECO:0000313" key="16">
    <source>
        <dbReference type="EMBL" id="ANF16930.1"/>
    </source>
</evidence>
<dbReference type="CDD" id="cd01667">
    <property type="entry name" value="TGS_ThrRS"/>
    <property type="match status" value="1"/>
</dbReference>
<dbReference type="SUPFAM" id="SSF52954">
    <property type="entry name" value="Class II aaRS ABD-related"/>
    <property type="match status" value="1"/>
</dbReference>
<dbReference type="GO" id="GO:0004829">
    <property type="term" value="F:threonine-tRNA ligase activity"/>
    <property type="evidence" value="ECO:0007669"/>
    <property type="project" value="UniProtKB-UniRule"/>
</dbReference>
<dbReference type="EMBL" id="CP011299">
    <property type="protein sequence ID" value="ANF16930.1"/>
    <property type="molecule type" value="Genomic_DNA"/>
</dbReference>
<dbReference type="InterPro" id="IPR002314">
    <property type="entry name" value="aa-tRNA-synt_IIb"/>
</dbReference>
<dbReference type="PATRIC" id="fig|118110.3.peg.114"/>
<dbReference type="OrthoDB" id="9802304at2"/>
<dbReference type="GO" id="GO:0000049">
    <property type="term" value="F:tRNA binding"/>
    <property type="evidence" value="ECO:0007669"/>
    <property type="project" value="UniProtKB-KW"/>
</dbReference>
<evidence type="ECO:0000256" key="11">
    <source>
        <dbReference type="ARBA" id="ARBA00023146"/>
    </source>
</evidence>
<dbReference type="FunFam" id="3.30.930.10:FF:000002">
    <property type="entry name" value="Threonine--tRNA ligase"/>
    <property type="match status" value="1"/>
</dbReference>
<dbReference type="InterPro" id="IPR033728">
    <property type="entry name" value="ThrRS_core"/>
</dbReference>
<comment type="cofactor">
    <cofactor evidence="13">
        <name>Zn(2+)</name>
        <dbReference type="ChEBI" id="CHEBI:29105"/>
    </cofactor>
    <text evidence="13">Binds 1 zinc ion per subunit.</text>
</comment>
<dbReference type="HAMAP" id="MF_00184">
    <property type="entry name" value="Thr_tRNA_synth"/>
    <property type="match status" value="1"/>
</dbReference>
<feature type="domain" description="TGS" evidence="15">
    <location>
        <begin position="1"/>
        <end position="61"/>
    </location>
</feature>
<evidence type="ECO:0000259" key="15">
    <source>
        <dbReference type="PROSITE" id="PS51880"/>
    </source>
</evidence>
<dbReference type="InterPro" id="IPR006195">
    <property type="entry name" value="aa-tRNA-synth_II"/>
</dbReference>
<dbReference type="SMART" id="SM00863">
    <property type="entry name" value="tRNA_SAD"/>
    <property type="match status" value="1"/>
</dbReference>
<dbReference type="InterPro" id="IPR012675">
    <property type="entry name" value="Beta-grasp_dom_sf"/>
</dbReference>
<dbReference type="InterPro" id="IPR036621">
    <property type="entry name" value="Anticodon-bd_dom_sf"/>
</dbReference>
<keyword evidence="3 13" id="KW-0820">tRNA-binding</keyword>
<dbReference type="FunFam" id="3.40.50.800:FF:000001">
    <property type="entry name" value="Threonine--tRNA ligase"/>
    <property type="match status" value="1"/>
</dbReference>
<keyword evidence="10 13" id="KW-0648">Protein biosynthesis</keyword>
<dbReference type="InterPro" id="IPR004154">
    <property type="entry name" value="Anticodon-bd"/>
</dbReference>
<proteinExistence type="inferred from homology"/>
<dbReference type="RefSeq" id="WP_075473926.1">
    <property type="nucleotide sequence ID" value="NZ_CP011299.1"/>
</dbReference>
<dbReference type="CDD" id="cd00771">
    <property type="entry name" value="ThrRS_core"/>
    <property type="match status" value="1"/>
</dbReference>
<dbReference type="Gene3D" id="3.40.50.800">
    <property type="entry name" value="Anticodon-binding domain"/>
    <property type="match status" value="1"/>
</dbReference>
<comment type="subunit">
    <text evidence="13">Homodimer.</text>
</comment>
<reference evidence="16 17" key="1">
    <citation type="submission" date="2015-04" db="EMBL/GenBank/DDBJ databases">
        <title>Buchnera aphidicola assembly.</title>
        <authorList>
            <person name="Zhang Y."/>
        </authorList>
    </citation>
    <scope>NUCLEOTIDE SEQUENCE [LARGE SCALE GENOMIC DNA]</scope>
    <source>
        <strain evidence="16 17">SC</strain>
    </source>
</reference>
<dbReference type="PROSITE" id="PS50862">
    <property type="entry name" value="AA_TRNA_LIGASE_II"/>
    <property type="match status" value="1"/>
</dbReference>
<dbReference type="InterPro" id="IPR002320">
    <property type="entry name" value="Thr-tRNA-ligase_IIa"/>
</dbReference>
<dbReference type="PROSITE" id="PS51880">
    <property type="entry name" value="TGS"/>
    <property type="match status" value="1"/>
</dbReference>
<keyword evidence="9 13" id="KW-0694">RNA-binding</keyword>
<evidence type="ECO:0000256" key="4">
    <source>
        <dbReference type="ARBA" id="ARBA00022598"/>
    </source>
</evidence>
<evidence type="ECO:0000256" key="10">
    <source>
        <dbReference type="ARBA" id="ARBA00022917"/>
    </source>
</evidence>
<dbReference type="STRING" id="118110.XW81_00600"/>
<evidence type="ECO:0000256" key="8">
    <source>
        <dbReference type="ARBA" id="ARBA00022840"/>
    </source>
</evidence>
<dbReference type="Proteomes" id="UP000077654">
    <property type="component" value="Chromosome"/>
</dbReference>
<dbReference type="PANTHER" id="PTHR11451:SF44">
    <property type="entry name" value="THREONINE--TRNA LIGASE, CHLOROPLASTIC_MITOCHONDRIAL 2"/>
    <property type="match status" value="1"/>
</dbReference>
<dbReference type="PANTHER" id="PTHR11451">
    <property type="entry name" value="THREONINE-TRNA LIGASE"/>
    <property type="match status" value="1"/>
</dbReference>
<feature type="domain" description="Aminoacyl-transfer RNA synthetases class-II family profile" evidence="14">
    <location>
        <begin position="243"/>
        <end position="534"/>
    </location>
</feature>
<dbReference type="InterPro" id="IPR018163">
    <property type="entry name" value="Thr/Ala-tRNA-synth_IIc_edit"/>
</dbReference>
<dbReference type="Gene3D" id="3.30.980.10">
    <property type="entry name" value="Threonyl-trna Synthetase, Chain A, domain 2"/>
    <property type="match status" value="1"/>
</dbReference>
<dbReference type="GO" id="GO:0046872">
    <property type="term" value="F:metal ion binding"/>
    <property type="evidence" value="ECO:0007669"/>
    <property type="project" value="UniProtKB-KW"/>
</dbReference>
<evidence type="ECO:0000256" key="5">
    <source>
        <dbReference type="ARBA" id="ARBA00022723"/>
    </source>
</evidence>
<evidence type="ECO:0000256" key="13">
    <source>
        <dbReference type="HAMAP-Rule" id="MF_00184"/>
    </source>
</evidence>
<dbReference type="InterPro" id="IPR012947">
    <property type="entry name" value="tRNA_SAD"/>
</dbReference>
<evidence type="ECO:0000256" key="1">
    <source>
        <dbReference type="ARBA" id="ARBA00008226"/>
    </source>
</evidence>
<dbReference type="InterPro" id="IPR004095">
    <property type="entry name" value="TGS"/>
</dbReference>
<keyword evidence="8 13" id="KW-0067">ATP-binding</keyword>
<dbReference type="InterPro" id="IPR012676">
    <property type="entry name" value="TGS-like"/>
</dbReference>
<dbReference type="PRINTS" id="PR01047">
    <property type="entry name" value="TRNASYNTHTHR"/>
</dbReference>
<comment type="subcellular location">
    <subcellularLocation>
        <location evidence="13">Cytoplasm</location>
    </subcellularLocation>
</comment>
<evidence type="ECO:0000256" key="3">
    <source>
        <dbReference type="ARBA" id="ARBA00022555"/>
    </source>
</evidence>